<keyword evidence="1 3" id="KW-0547">Nucleotide-binding</keyword>
<reference evidence="6" key="1">
    <citation type="submission" date="2022-12" db="EMBL/GenBank/DDBJ databases">
        <title>Genome assemblies of Blomia tropicalis.</title>
        <authorList>
            <person name="Cui Y."/>
        </authorList>
    </citation>
    <scope>NUCLEOTIDE SEQUENCE</scope>
    <source>
        <tissue evidence="6">Adult mites</tissue>
    </source>
</reference>
<dbReference type="InterPro" id="IPR008271">
    <property type="entry name" value="Ser/Thr_kinase_AS"/>
</dbReference>
<dbReference type="PROSITE" id="PS00108">
    <property type="entry name" value="PROTEIN_KINASE_ST"/>
    <property type="match status" value="1"/>
</dbReference>
<dbReference type="InterPro" id="IPR017441">
    <property type="entry name" value="Protein_kinase_ATP_BS"/>
</dbReference>
<keyword evidence="4" id="KW-0723">Serine/threonine-protein kinase</keyword>
<dbReference type="GO" id="GO:0005737">
    <property type="term" value="C:cytoplasm"/>
    <property type="evidence" value="ECO:0007669"/>
    <property type="project" value="TreeGrafter"/>
</dbReference>
<evidence type="ECO:0000313" key="6">
    <source>
        <dbReference type="EMBL" id="KAJ6221509.1"/>
    </source>
</evidence>
<dbReference type="PROSITE" id="PS50011">
    <property type="entry name" value="PROTEIN_KINASE_DOM"/>
    <property type="match status" value="1"/>
</dbReference>
<gene>
    <name evidence="6" type="ORF">RDWZM_000054</name>
</gene>
<dbReference type="AlphaFoldDB" id="A0A9Q0M9V9"/>
<dbReference type="GO" id="GO:0010506">
    <property type="term" value="P:regulation of autophagy"/>
    <property type="evidence" value="ECO:0007669"/>
    <property type="project" value="InterPro"/>
</dbReference>
<keyword evidence="7" id="KW-1185">Reference proteome</keyword>
<evidence type="ECO:0000313" key="7">
    <source>
        <dbReference type="Proteomes" id="UP001142055"/>
    </source>
</evidence>
<dbReference type="SMART" id="SM00220">
    <property type="entry name" value="S_TKc"/>
    <property type="match status" value="1"/>
</dbReference>
<name>A0A9Q0M9V9_BLOTA</name>
<feature type="binding site" evidence="3">
    <location>
        <position position="161"/>
    </location>
    <ligand>
        <name>ATP</name>
        <dbReference type="ChEBI" id="CHEBI:30616"/>
    </ligand>
</feature>
<dbReference type="SUPFAM" id="SSF56112">
    <property type="entry name" value="Protein kinase-like (PK-like)"/>
    <property type="match status" value="1"/>
</dbReference>
<evidence type="ECO:0000256" key="4">
    <source>
        <dbReference type="RuleBase" id="RU000304"/>
    </source>
</evidence>
<dbReference type="Pfam" id="PF00069">
    <property type="entry name" value="Pkinase"/>
    <property type="match status" value="1"/>
</dbReference>
<evidence type="ECO:0000256" key="1">
    <source>
        <dbReference type="ARBA" id="ARBA00022741"/>
    </source>
</evidence>
<dbReference type="OMA" id="PIQFIGE"/>
<evidence type="ECO:0000256" key="2">
    <source>
        <dbReference type="ARBA" id="ARBA00022840"/>
    </source>
</evidence>
<keyword evidence="4" id="KW-0808">Transferase</keyword>
<dbReference type="InterPro" id="IPR000719">
    <property type="entry name" value="Prot_kinase_dom"/>
</dbReference>
<comment type="caution">
    <text evidence="6">The sequence shown here is derived from an EMBL/GenBank/DDBJ whole genome shotgun (WGS) entry which is preliminary data.</text>
</comment>
<dbReference type="Proteomes" id="UP001142055">
    <property type="component" value="Chromosome 1"/>
</dbReference>
<dbReference type="GO" id="GO:0005524">
    <property type="term" value="F:ATP binding"/>
    <property type="evidence" value="ECO:0007669"/>
    <property type="project" value="UniProtKB-UniRule"/>
</dbReference>
<keyword evidence="2 3" id="KW-0067">ATP-binding</keyword>
<feature type="domain" description="Protein kinase" evidence="5">
    <location>
        <begin position="127"/>
        <end position="405"/>
    </location>
</feature>
<dbReference type="GO" id="GO:0006914">
    <property type="term" value="P:autophagy"/>
    <property type="evidence" value="ECO:0007669"/>
    <property type="project" value="UniProtKB-ARBA"/>
</dbReference>
<dbReference type="Gene3D" id="1.10.510.10">
    <property type="entry name" value="Transferase(Phosphotransferase) domain 1"/>
    <property type="match status" value="1"/>
</dbReference>
<dbReference type="GO" id="GO:0004674">
    <property type="term" value="F:protein serine/threonine kinase activity"/>
    <property type="evidence" value="ECO:0007669"/>
    <property type="project" value="UniProtKB-KW"/>
</dbReference>
<dbReference type="PROSITE" id="PS00107">
    <property type="entry name" value="PROTEIN_KINASE_ATP"/>
    <property type="match status" value="1"/>
</dbReference>
<dbReference type="InterPro" id="IPR045269">
    <property type="entry name" value="Atg1-like"/>
</dbReference>
<dbReference type="PANTHER" id="PTHR24348">
    <property type="entry name" value="SERINE/THREONINE-PROTEIN KINASE UNC-51-RELATED"/>
    <property type="match status" value="1"/>
</dbReference>
<evidence type="ECO:0000256" key="3">
    <source>
        <dbReference type="PROSITE-ProRule" id="PRU10141"/>
    </source>
</evidence>
<protein>
    <recommendedName>
        <fullName evidence="5">Protein kinase domain-containing protein</fullName>
    </recommendedName>
</protein>
<evidence type="ECO:0000259" key="5">
    <source>
        <dbReference type="PROSITE" id="PS50011"/>
    </source>
</evidence>
<sequence length="407" mass="46302">MNKQGKLKSTDNMKQQRLIELQDDDDDVPVDVLDEMSSEMIIQRRRPVHKLSKLNTCKENIQLKKSCKKISPDCPPIQPKYECRNMDSQLSTDSSKTEKNEATMITVGSSKNSPKIMIPSLVRDQGWVFGEEIGSGGFSHVYRVQNTKEFLNESERGIACKVIDLFVVNSDWARKHFRTEIRLCEQVNHPNLLRALKILKMRTKAYIFMPLAMYGTVTEYLIGHKRPLVESMVRRILRDLADGVGYLHVRNIVHRDLKLDNFLLIQKHKVVIADFGFAVIGDDATQLDANKETMAVWCSTICGTPEYVAPEIHGLIRGQQYDGKPADMYALGVSAFEMLHMVRPFRGGPFVVRSPELLRMQINCEFILIPRVKLSNGCSTLIHSLMNPKPQSRPTAATVLTNKWITT</sequence>
<accession>A0A9Q0M9V9</accession>
<dbReference type="EMBL" id="JAPWDV010000001">
    <property type="protein sequence ID" value="KAJ6221509.1"/>
    <property type="molecule type" value="Genomic_DNA"/>
</dbReference>
<organism evidence="6 7">
    <name type="scientific">Blomia tropicalis</name>
    <name type="common">Mite</name>
    <dbReference type="NCBI Taxonomy" id="40697"/>
    <lineage>
        <taxon>Eukaryota</taxon>
        <taxon>Metazoa</taxon>
        <taxon>Ecdysozoa</taxon>
        <taxon>Arthropoda</taxon>
        <taxon>Chelicerata</taxon>
        <taxon>Arachnida</taxon>
        <taxon>Acari</taxon>
        <taxon>Acariformes</taxon>
        <taxon>Sarcoptiformes</taxon>
        <taxon>Astigmata</taxon>
        <taxon>Glycyphagoidea</taxon>
        <taxon>Echimyopodidae</taxon>
        <taxon>Blomia</taxon>
    </lineage>
</organism>
<dbReference type="InterPro" id="IPR011009">
    <property type="entry name" value="Kinase-like_dom_sf"/>
</dbReference>
<proteinExistence type="inferred from homology"/>
<keyword evidence="4" id="KW-0418">Kinase</keyword>
<comment type="similarity">
    <text evidence="4">Belongs to the protein kinase superfamily.</text>
</comment>